<name>A0AAV2EYG3_9ROSI</name>
<dbReference type="PANTHER" id="PTHR46038:SF29">
    <property type="entry name" value="NUCLEOTIDE-DIPHOSPHO-SUGAR TRANSFERASE DOMAIN-CONTAINING PROTEIN"/>
    <property type="match status" value="1"/>
</dbReference>
<protein>
    <recommendedName>
        <fullName evidence="2">Nucleotide-diphospho-sugar transferase domain-containing protein</fullName>
    </recommendedName>
</protein>
<evidence type="ECO:0000256" key="1">
    <source>
        <dbReference type="SAM" id="Phobius"/>
    </source>
</evidence>
<sequence>MNYNYHSLKDNPTHQISIILSLFLFSLLAVSFFFSDTPPPLSNELTASPNNNDPLGAALAAAATADKTLIIAMVNKAYVEEGDWPTMLELFLDAFWLGEGTRELLDHLLLVAVDEISYDRCNFLHLLCYRLRLPPAGDNSSAAGDGEEKVFMSREFIGMMWRRTEFLGDVLARGYNFIFTDTDVLWLRNPFPRLTTTKTPDLQISTDRFDGNQWSRSNPINTGFYMVRSNDRTISLFRSWYSLKDNSTGLKEQDVLQTLIREGPVHTRERLGVRVGFLDTLYFSGFCQGSRDIRAVVTVHANCCRTILAKVADLRVVVGLWKRFRSNATSVDDSAVLANIAHVACANSWK</sequence>
<feature type="domain" description="Nucleotide-diphospho-sugar transferase" evidence="2">
    <location>
        <begin position="104"/>
        <end position="314"/>
    </location>
</feature>
<keyword evidence="1" id="KW-0472">Membrane</keyword>
<dbReference type="EMBL" id="OZ034818">
    <property type="protein sequence ID" value="CAL1390934.1"/>
    <property type="molecule type" value="Genomic_DNA"/>
</dbReference>
<dbReference type="Pfam" id="PF03407">
    <property type="entry name" value="Nucleotid_trans"/>
    <property type="match status" value="1"/>
</dbReference>
<evidence type="ECO:0000313" key="3">
    <source>
        <dbReference type="EMBL" id="CAL1390934.1"/>
    </source>
</evidence>
<organism evidence="3 4">
    <name type="scientific">Linum trigynum</name>
    <dbReference type="NCBI Taxonomy" id="586398"/>
    <lineage>
        <taxon>Eukaryota</taxon>
        <taxon>Viridiplantae</taxon>
        <taxon>Streptophyta</taxon>
        <taxon>Embryophyta</taxon>
        <taxon>Tracheophyta</taxon>
        <taxon>Spermatophyta</taxon>
        <taxon>Magnoliopsida</taxon>
        <taxon>eudicotyledons</taxon>
        <taxon>Gunneridae</taxon>
        <taxon>Pentapetalae</taxon>
        <taxon>rosids</taxon>
        <taxon>fabids</taxon>
        <taxon>Malpighiales</taxon>
        <taxon>Linaceae</taxon>
        <taxon>Linum</taxon>
    </lineage>
</organism>
<dbReference type="Proteomes" id="UP001497516">
    <property type="component" value="Chromosome 5"/>
</dbReference>
<evidence type="ECO:0000259" key="2">
    <source>
        <dbReference type="Pfam" id="PF03407"/>
    </source>
</evidence>
<proteinExistence type="predicted"/>
<accession>A0AAV2EYG3</accession>
<keyword evidence="4" id="KW-1185">Reference proteome</keyword>
<dbReference type="AlphaFoldDB" id="A0AAV2EYG3"/>
<feature type="transmembrane region" description="Helical" evidence="1">
    <location>
        <begin position="16"/>
        <end position="34"/>
    </location>
</feature>
<dbReference type="InterPro" id="IPR005069">
    <property type="entry name" value="Nucl-diP-sugar_transferase"/>
</dbReference>
<evidence type="ECO:0000313" key="4">
    <source>
        <dbReference type="Proteomes" id="UP001497516"/>
    </source>
</evidence>
<keyword evidence="1" id="KW-1133">Transmembrane helix</keyword>
<dbReference type="InterPro" id="IPR044821">
    <property type="entry name" value="At1g28695/At4g15970-like"/>
</dbReference>
<gene>
    <name evidence="3" type="ORF">LTRI10_LOCUS31687</name>
</gene>
<dbReference type="PANTHER" id="PTHR46038">
    <property type="entry name" value="EXPRESSED PROTEIN-RELATED"/>
    <property type="match status" value="1"/>
</dbReference>
<reference evidence="3 4" key="1">
    <citation type="submission" date="2024-04" db="EMBL/GenBank/DDBJ databases">
        <authorList>
            <person name="Fracassetti M."/>
        </authorList>
    </citation>
    <scope>NUCLEOTIDE SEQUENCE [LARGE SCALE GENOMIC DNA]</scope>
</reference>
<keyword evidence="1" id="KW-0812">Transmembrane</keyword>